<evidence type="ECO:0000313" key="6">
    <source>
        <dbReference type="EMBL" id="TNJ63927.1"/>
    </source>
</evidence>
<feature type="domain" description="HTH araC/xylS-type" evidence="5">
    <location>
        <begin position="559"/>
        <end position="657"/>
    </location>
</feature>
<evidence type="ECO:0000313" key="7">
    <source>
        <dbReference type="Proteomes" id="UP000307943"/>
    </source>
</evidence>
<dbReference type="PANTHER" id="PTHR43280:SF28">
    <property type="entry name" value="HTH-TYPE TRANSCRIPTIONAL ACTIVATOR RHAS"/>
    <property type="match status" value="1"/>
</dbReference>
<dbReference type="InterPro" id="IPR018060">
    <property type="entry name" value="HTH_AraC"/>
</dbReference>
<dbReference type="InterPro" id="IPR018062">
    <property type="entry name" value="HTH_AraC-typ_CS"/>
</dbReference>
<dbReference type="PANTHER" id="PTHR43280">
    <property type="entry name" value="ARAC-FAMILY TRANSCRIPTIONAL REGULATOR"/>
    <property type="match status" value="1"/>
</dbReference>
<dbReference type="GO" id="GO:0003700">
    <property type="term" value="F:DNA-binding transcription factor activity"/>
    <property type="evidence" value="ECO:0007669"/>
    <property type="project" value="InterPro"/>
</dbReference>
<dbReference type="Gene3D" id="1.10.10.60">
    <property type="entry name" value="Homeodomain-like"/>
    <property type="match status" value="2"/>
</dbReference>
<keyword evidence="2" id="KW-0238">DNA-binding</keyword>
<keyword evidence="7" id="KW-1185">Reference proteome</keyword>
<dbReference type="PROSITE" id="PS01124">
    <property type="entry name" value="HTH_ARAC_FAMILY_2"/>
    <property type="match status" value="1"/>
</dbReference>
<evidence type="ECO:0000256" key="3">
    <source>
        <dbReference type="ARBA" id="ARBA00023163"/>
    </source>
</evidence>
<protein>
    <submittedName>
        <fullName evidence="6">Helix-turn-helix domain-containing protein</fullName>
    </submittedName>
</protein>
<evidence type="ECO:0000256" key="2">
    <source>
        <dbReference type="ARBA" id="ARBA00023125"/>
    </source>
</evidence>
<feature type="transmembrane region" description="Helical" evidence="4">
    <location>
        <begin position="204"/>
        <end position="229"/>
    </location>
</feature>
<comment type="caution">
    <text evidence="6">The sequence shown here is derived from an EMBL/GenBank/DDBJ whole genome shotgun (WGS) entry which is preliminary data.</text>
</comment>
<evidence type="ECO:0000256" key="1">
    <source>
        <dbReference type="ARBA" id="ARBA00023015"/>
    </source>
</evidence>
<dbReference type="AlphaFoldDB" id="A0A5C4T6G5"/>
<proteinExistence type="predicted"/>
<keyword evidence="4" id="KW-1133">Transmembrane helix</keyword>
<dbReference type="SMART" id="SM00342">
    <property type="entry name" value="HTH_ARAC"/>
    <property type="match status" value="1"/>
</dbReference>
<keyword evidence="4" id="KW-0472">Membrane</keyword>
<reference evidence="6 7" key="1">
    <citation type="submission" date="2019-05" db="EMBL/GenBank/DDBJ databases">
        <title>We sequenced the genome of Paenibacillus hemerocallicola KCTC 33185 for further insight into its adaptation and study the phylogeny of Paenibacillus.</title>
        <authorList>
            <person name="Narsing Rao M.P."/>
        </authorList>
    </citation>
    <scope>NUCLEOTIDE SEQUENCE [LARGE SCALE GENOMIC DNA]</scope>
    <source>
        <strain evidence="6 7">KCTC 33185</strain>
    </source>
</reference>
<dbReference type="InterPro" id="IPR020449">
    <property type="entry name" value="Tscrpt_reg_AraC-type_HTH"/>
</dbReference>
<sequence length="665" mass="76550">MDRSSANDAVNQLVKRVREIRENEMLYLHDIIIQYEQDSFLIHQGGPDRLDTLYAQTYHSEPYDADFWRKQFGLRYKLKVYPQADFYNSQNNRAGGFVPLVLKSTTNEDIYIAALLDSDKMFKAFSSVSNAQFHIIDEDGTSVFRSNPRLPLHLPLPDELDGSRDFIKSDNQYLFLRKGDVTGLSYVLVIPNEKIASQMSRINLVLLLLLAVALVVSITLSVVVSIRFYTPIQNIIRTIQRDSPQTMQQHAIGKIDELHFIEENVKQFLKTRNDIGRDMRRQQSQLAHLGYIRKLKSIYTRPNELSLAEQPFYLILFHLTTTRRFRELLTAEQDKAANYIKEFISISLAETFPESVTLQVEKDQILALLFTDNDVQDVWRAVERLRQVFDRDKEYCYLTLAFEPHVHSPGSFTHAYEETVEMVKRRKLSPDTQIITSLGPEPLYVGFAPAQEQELYANLQAGQAERVILLTNRVLQRMDKEGATAEQHVSFAKETIAKTVKMMVAANVEIGDVLDHRSPYEELKQCIDADDYRQLLERFLGDAARRIADKNEEKDPVTEFVLDTIRNRYNEDLSLEMIADSLGLTPSYVSRYVKEKTGSNFSDCLNEVRIKKAKQLLRTSNVQVRDIATRVGYVNVTSFIRMFKKVTGMTPSDYRKAGNTEEAGE</sequence>
<gene>
    <name evidence="6" type="ORF">FE784_23170</name>
</gene>
<keyword evidence="1" id="KW-0805">Transcription regulation</keyword>
<dbReference type="PRINTS" id="PR00032">
    <property type="entry name" value="HTHARAC"/>
</dbReference>
<dbReference type="EMBL" id="VDCQ01000036">
    <property type="protein sequence ID" value="TNJ63927.1"/>
    <property type="molecule type" value="Genomic_DNA"/>
</dbReference>
<dbReference type="InterPro" id="IPR009057">
    <property type="entry name" value="Homeodomain-like_sf"/>
</dbReference>
<dbReference type="GO" id="GO:0043565">
    <property type="term" value="F:sequence-specific DNA binding"/>
    <property type="evidence" value="ECO:0007669"/>
    <property type="project" value="InterPro"/>
</dbReference>
<dbReference type="SUPFAM" id="SSF46689">
    <property type="entry name" value="Homeodomain-like"/>
    <property type="match status" value="1"/>
</dbReference>
<accession>A0A5C4T6G5</accession>
<dbReference type="Proteomes" id="UP000307943">
    <property type="component" value="Unassembled WGS sequence"/>
</dbReference>
<evidence type="ECO:0000256" key="4">
    <source>
        <dbReference type="SAM" id="Phobius"/>
    </source>
</evidence>
<organism evidence="6 7">
    <name type="scientific">Paenibacillus hemerocallicola</name>
    <dbReference type="NCBI Taxonomy" id="1172614"/>
    <lineage>
        <taxon>Bacteria</taxon>
        <taxon>Bacillati</taxon>
        <taxon>Bacillota</taxon>
        <taxon>Bacilli</taxon>
        <taxon>Bacillales</taxon>
        <taxon>Paenibacillaceae</taxon>
        <taxon>Paenibacillus</taxon>
    </lineage>
</organism>
<dbReference type="PROSITE" id="PS00041">
    <property type="entry name" value="HTH_ARAC_FAMILY_1"/>
    <property type="match status" value="1"/>
</dbReference>
<dbReference type="OrthoDB" id="9799319at2"/>
<name>A0A5C4T6G5_9BACL</name>
<keyword evidence="4" id="KW-0812">Transmembrane</keyword>
<dbReference type="Pfam" id="PF12833">
    <property type="entry name" value="HTH_18"/>
    <property type="match status" value="1"/>
</dbReference>
<keyword evidence="3" id="KW-0804">Transcription</keyword>
<evidence type="ECO:0000259" key="5">
    <source>
        <dbReference type="PROSITE" id="PS01124"/>
    </source>
</evidence>